<dbReference type="AlphaFoldDB" id="W9WWS2"/>
<keyword evidence="2" id="KW-1185">Reference proteome</keyword>
<sequence>MSTKIVARTITQDRMLKSAEYFMAAFFGLDWTRNASLVPTIEQLYYNITLDGYENCNNSNNFLSTGGNNSSLEWENIYLDISHGTNTMSIMTAFGLRKLRFLDHMRRTICGEVVNHAAEARDRRGSSRVVGPIAVQHMDNRNVRSWRKGILVGAEAH</sequence>
<reference evidence="1 2" key="1">
    <citation type="submission" date="2013-03" db="EMBL/GenBank/DDBJ databases">
        <title>The Genome Sequence of Cladophialophora psammophila CBS 110553.</title>
        <authorList>
            <consortium name="The Broad Institute Genomics Platform"/>
            <person name="Cuomo C."/>
            <person name="de Hoog S."/>
            <person name="Gorbushina A."/>
            <person name="Walker B."/>
            <person name="Young S.K."/>
            <person name="Zeng Q."/>
            <person name="Gargeya S."/>
            <person name="Fitzgerald M."/>
            <person name="Haas B."/>
            <person name="Abouelleil A."/>
            <person name="Allen A.W."/>
            <person name="Alvarado L."/>
            <person name="Arachchi H.M."/>
            <person name="Berlin A.M."/>
            <person name="Chapman S.B."/>
            <person name="Gainer-Dewar J."/>
            <person name="Goldberg J."/>
            <person name="Griggs A."/>
            <person name="Gujja S."/>
            <person name="Hansen M."/>
            <person name="Howarth C."/>
            <person name="Imamovic A."/>
            <person name="Ireland A."/>
            <person name="Larimer J."/>
            <person name="McCowan C."/>
            <person name="Murphy C."/>
            <person name="Pearson M."/>
            <person name="Poon T.W."/>
            <person name="Priest M."/>
            <person name="Roberts A."/>
            <person name="Saif S."/>
            <person name="Shea T."/>
            <person name="Sisk P."/>
            <person name="Sykes S."/>
            <person name="Wortman J."/>
            <person name="Nusbaum C."/>
            <person name="Birren B."/>
        </authorList>
    </citation>
    <scope>NUCLEOTIDE SEQUENCE [LARGE SCALE GENOMIC DNA]</scope>
    <source>
        <strain evidence="1 2">CBS 110553</strain>
    </source>
</reference>
<dbReference type="GeneID" id="19192242"/>
<dbReference type="STRING" id="1182543.W9WWS2"/>
<comment type="caution">
    <text evidence="1">The sequence shown here is derived from an EMBL/GenBank/DDBJ whole genome shotgun (WGS) entry which is preliminary data.</text>
</comment>
<proteinExistence type="predicted"/>
<dbReference type="InterPro" id="IPR029033">
    <property type="entry name" value="His_PPase_superfam"/>
</dbReference>
<dbReference type="SUPFAM" id="SSF53254">
    <property type="entry name" value="Phosphoglycerate mutase-like"/>
    <property type="match status" value="1"/>
</dbReference>
<protein>
    <submittedName>
        <fullName evidence="1">Uncharacterized protein</fullName>
    </submittedName>
</protein>
<dbReference type="Proteomes" id="UP000019471">
    <property type="component" value="Unassembled WGS sequence"/>
</dbReference>
<evidence type="ECO:0000313" key="1">
    <source>
        <dbReference type="EMBL" id="EXJ69500.1"/>
    </source>
</evidence>
<organism evidence="1 2">
    <name type="scientific">Cladophialophora psammophila CBS 110553</name>
    <dbReference type="NCBI Taxonomy" id="1182543"/>
    <lineage>
        <taxon>Eukaryota</taxon>
        <taxon>Fungi</taxon>
        <taxon>Dikarya</taxon>
        <taxon>Ascomycota</taxon>
        <taxon>Pezizomycotina</taxon>
        <taxon>Eurotiomycetes</taxon>
        <taxon>Chaetothyriomycetidae</taxon>
        <taxon>Chaetothyriales</taxon>
        <taxon>Herpotrichiellaceae</taxon>
        <taxon>Cladophialophora</taxon>
    </lineage>
</organism>
<dbReference type="RefSeq" id="XP_007746315.1">
    <property type="nucleotide sequence ID" value="XM_007748125.1"/>
</dbReference>
<dbReference type="EMBL" id="AMGX01000011">
    <property type="protein sequence ID" value="EXJ69500.1"/>
    <property type="molecule type" value="Genomic_DNA"/>
</dbReference>
<name>W9WWS2_9EURO</name>
<accession>W9WWS2</accession>
<gene>
    <name evidence="1" type="ORF">A1O5_07536</name>
</gene>
<dbReference type="Gene3D" id="3.40.50.1240">
    <property type="entry name" value="Phosphoglycerate mutase-like"/>
    <property type="match status" value="1"/>
</dbReference>
<evidence type="ECO:0000313" key="2">
    <source>
        <dbReference type="Proteomes" id="UP000019471"/>
    </source>
</evidence>
<dbReference type="OrthoDB" id="6509975at2759"/>
<dbReference type="HOGENOM" id="CLU_1677708_0_0_1"/>